<reference evidence="13" key="1">
    <citation type="submission" date="2016-11" db="UniProtKB">
        <authorList>
            <consortium name="WormBaseParasite"/>
        </authorList>
    </citation>
    <scope>IDENTIFICATION</scope>
</reference>
<dbReference type="GO" id="GO:0005886">
    <property type="term" value="C:plasma membrane"/>
    <property type="evidence" value="ECO:0007669"/>
    <property type="project" value="TreeGrafter"/>
</dbReference>
<evidence type="ECO:0000256" key="5">
    <source>
        <dbReference type="ARBA" id="ARBA00022840"/>
    </source>
</evidence>
<dbReference type="PANTHER" id="PTHR24416">
    <property type="entry name" value="TYROSINE-PROTEIN KINASE RECEPTOR"/>
    <property type="match status" value="1"/>
</dbReference>
<dbReference type="GO" id="GO:0004714">
    <property type="term" value="F:transmembrane receptor protein tyrosine kinase activity"/>
    <property type="evidence" value="ECO:0007669"/>
    <property type="project" value="TreeGrafter"/>
</dbReference>
<keyword evidence="8" id="KW-0675">Receptor</keyword>
<evidence type="ECO:0000256" key="9">
    <source>
        <dbReference type="PROSITE-ProRule" id="PRU10141"/>
    </source>
</evidence>
<dbReference type="GO" id="GO:0005524">
    <property type="term" value="F:ATP binding"/>
    <property type="evidence" value="ECO:0007669"/>
    <property type="project" value="UniProtKB-UniRule"/>
</dbReference>
<feature type="binding site" evidence="9">
    <location>
        <position position="73"/>
    </location>
    <ligand>
        <name>ATP</name>
        <dbReference type="ChEBI" id="CHEBI:30616"/>
    </ligand>
</feature>
<evidence type="ECO:0000256" key="3">
    <source>
        <dbReference type="ARBA" id="ARBA00022729"/>
    </source>
</evidence>
<evidence type="ECO:0000256" key="7">
    <source>
        <dbReference type="ARBA" id="ARBA00023136"/>
    </source>
</evidence>
<feature type="domain" description="Serine-threonine/tyrosine-protein kinase catalytic" evidence="11">
    <location>
        <begin position="43"/>
        <end position="155"/>
    </location>
</feature>
<dbReference type="Gene3D" id="3.30.200.20">
    <property type="entry name" value="Phosphorylase Kinase, domain 1"/>
    <property type="match status" value="1"/>
</dbReference>
<feature type="region of interest" description="Disordered" evidence="10">
    <location>
        <begin position="82"/>
        <end position="105"/>
    </location>
</feature>
<keyword evidence="3" id="KW-0732">Signal</keyword>
<dbReference type="InterPro" id="IPR011009">
    <property type="entry name" value="Kinase-like_dom_sf"/>
</dbReference>
<evidence type="ECO:0000313" key="13">
    <source>
        <dbReference type="WBParaSite" id="maker-unitig_15113-snap-gene-0.3-mRNA-1"/>
    </source>
</evidence>
<organism evidence="12 13">
    <name type="scientific">Macrostomum lignano</name>
    <dbReference type="NCBI Taxonomy" id="282301"/>
    <lineage>
        <taxon>Eukaryota</taxon>
        <taxon>Metazoa</taxon>
        <taxon>Spiralia</taxon>
        <taxon>Lophotrochozoa</taxon>
        <taxon>Platyhelminthes</taxon>
        <taxon>Rhabditophora</taxon>
        <taxon>Macrostomorpha</taxon>
        <taxon>Macrostomida</taxon>
        <taxon>Macrostomidae</taxon>
        <taxon>Macrostomum</taxon>
    </lineage>
</organism>
<evidence type="ECO:0000256" key="4">
    <source>
        <dbReference type="ARBA" id="ARBA00022741"/>
    </source>
</evidence>
<sequence length="184" mass="19967">MTAAAPTSASGQNTASTSQASTPQLLVPEVSVERIGASRSMVQMFRLLGEGAFGSVHSGQLLVGNKPKDVAVKMLKPKRNWSPVQRDGDYEADESESASQHHQTGCISTRNGPFLLLVELAHHGNLRDFLKYRCLSDRVALQYHNLHPATKQMQYPALCNPASCCCSSRLTLASALDFMAQHQG</sequence>
<feature type="region of interest" description="Disordered" evidence="10">
    <location>
        <begin position="1"/>
        <end position="22"/>
    </location>
</feature>
<evidence type="ECO:0000259" key="11">
    <source>
        <dbReference type="Pfam" id="PF07714"/>
    </source>
</evidence>
<keyword evidence="2" id="KW-0812">Transmembrane</keyword>
<evidence type="ECO:0000256" key="2">
    <source>
        <dbReference type="ARBA" id="ARBA00022692"/>
    </source>
</evidence>
<dbReference type="InterPro" id="IPR050122">
    <property type="entry name" value="RTK"/>
</dbReference>
<keyword evidence="7" id="KW-0472">Membrane</keyword>
<keyword evidence="6" id="KW-1133">Transmembrane helix</keyword>
<keyword evidence="5 9" id="KW-0067">ATP-binding</keyword>
<evidence type="ECO:0000313" key="12">
    <source>
        <dbReference type="Proteomes" id="UP000095280"/>
    </source>
</evidence>
<proteinExistence type="predicted"/>
<evidence type="ECO:0000256" key="8">
    <source>
        <dbReference type="ARBA" id="ARBA00023170"/>
    </source>
</evidence>
<dbReference type="GO" id="GO:0007169">
    <property type="term" value="P:cell surface receptor protein tyrosine kinase signaling pathway"/>
    <property type="evidence" value="ECO:0007669"/>
    <property type="project" value="TreeGrafter"/>
</dbReference>
<comment type="subcellular location">
    <subcellularLocation>
        <location evidence="1">Membrane</location>
        <topology evidence="1">Single-pass membrane protein</topology>
    </subcellularLocation>
</comment>
<evidence type="ECO:0000256" key="10">
    <source>
        <dbReference type="SAM" id="MobiDB-lite"/>
    </source>
</evidence>
<dbReference type="Proteomes" id="UP000095280">
    <property type="component" value="Unplaced"/>
</dbReference>
<dbReference type="PANTHER" id="PTHR24416:SF550">
    <property type="entry name" value="FIBROBLAST GROWTH FACTOR RECEPTOR HOMOLOG 1-RELATED"/>
    <property type="match status" value="1"/>
</dbReference>
<keyword evidence="12" id="KW-1185">Reference proteome</keyword>
<evidence type="ECO:0000256" key="1">
    <source>
        <dbReference type="ARBA" id="ARBA00004167"/>
    </source>
</evidence>
<dbReference type="GO" id="GO:0043235">
    <property type="term" value="C:receptor complex"/>
    <property type="evidence" value="ECO:0007669"/>
    <property type="project" value="TreeGrafter"/>
</dbReference>
<dbReference type="WBParaSite" id="maker-unitig_15113-snap-gene-0.3-mRNA-1">
    <property type="protein sequence ID" value="maker-unitig_15113-snap-gene-0.3-mRNA-1"/>
    <property type="gene ID" value="maker-unitig_15113-snap-gene-0.3"/>
</dbReference>
<dbReference type="InterPro" id="IPR001245">
    <property type="entry name" value="Ser-Thr/Tyr_kinase_cat_dom"/>
</dbReference>
<dbReference type="Pfam" id="PF07714">
    <property type="entry name" value="PK_Tyr_Ser-Thr"/>
    <property type="match status" value="1"/>
</dbReference>
<dbReference type="InterPro" id="IPR017441">
    <property type="entry name" value="Protein_kinase_ATP_BS"/>
</dbReference>
<name>A0A1I8F2C1_9PLAT</name>
<evidence type="ECO:0000256" key="6">
    <source>
        <dbReference type="ARBA" id="ARBA00022989"/>
    </source>
</evidence>
<keyword evidence="4 9" id="KW-0547">Nucleotide-binding</keyword>
<dbReference type="AlphaFoldDB" id="A0A1I8F2C1"/>
<accession>A0A1I8F2C1</accession>
<protein>
    <submittedName>
        <fullName evidence="13">Pkinase_Tyr domain-containing protein</fullName>
    </submittedName>
</protein>
<dbReference type="SUPFAM" id="SSF56112">
    <property type="entry name" value="Protein kinase-like (PK-like)"/>
    <property type="match status" value="1"/>
</dbReference>
<dbReference type="PROSITE" id="PS00107">
    <property type="entry name" value="PROTEIN_KINASE_ATP"/>
    <property type="match status" value="1"/>
</dbReference>